<proteinExistence type="predicted"/>
<dbReference type="AlphaFoldDB" id="A0A3P7L167"/>
<evidence type="ECO:0000256" key="1">
    <source>
        <dbReference type="SAM" id="MobiDB-lite"/>
    </source>
</evidence>
<name>A0A3P7L167_DIBLA</name>
<reference evidence="2 3" key="1">
    <citation type="submission" date="2018-11" db="EMBL/GenBank/DDBJ databases">
        <authorList>
            <consortium name="Pathogen Informatics"/>
        </authorList>
    </citation>
    <scope>NUCLEOTIDE SEQUENCE [LARGE SCALE GENOMIC DNA]</scope>
</reference>
<feature type="region of interest" description="Disordered" evidence="1">
    <location>
        <begin position="25"/>
        <end position="71"/>
    </location>
</feature>
<organism evidence="2 3">
    <name type="scientific">Dibothriocephalus latus</name>
    <name type="common">Fish tapeworm</name>
    <name type="synonym">Diphyllobothrium latum</name>
    <dbReference type="NCBI Taxonomy" id="60516"/>
    <lineage>
        <taxon>Eukaryota</taxon>
        <taxon>Metazoa</taxon>
        <taxon>Spiralia</taxon>
        <taxon>Lophotrochozoa</taxon>
        <taxon>Platyhelminthes</taxon>
        <taxon>Cestoda</taxon>
        <taxon>Eucestoda</taxon>
        <taxon>Diphyllobothriidea</taxon>
        <taxon>Diphyllobothriidae</taxon>
        <taxon>Dibothriocephalus</taxon>
    </lineage>
</organism>
<feature type="compositionally biased region" description="Basic and acidic residues" evidence="1">
    <location>
        <begin position="47"/>
        <end position="56"/>
    </location>
</feature>
<dbReference type="Proteomes" id="UP000281553">
    <property type="component" value="Unassembled WGS sequence"/>
</dbReference>
<dbReference type="EMBL" id="UYRU01049184">
    <property type="protein sequence ID" value="VDN10454.1"/>
    <property type="molecule type" value="Genomic_DNA"/>
</dbReference>
<feature type="non-terminal residue" evidence="2">
    <location>
        <position position="71"/>
    </location>
</feature>
<evidence type="ECO:0000313" key="2">
    <source>
        <dbReference type="EMBL" id="VDN10454.1"/>
    </source>
</evidence>
<sequence>MELICPPLPEFEARLGRHWGLGTHPHYSLSPGCQRDGQALSPTAEDPPTRRSRSGELDGPPPPDLLGIYPS</sequence>
<accession>A0A3P7L167</accession>
<protein>
    <submittedName>
        <fullName evidence="2">Uncharacterized protein</fullName>
    </submittedName>
</protein>
<evidence type="ECO:0000313" key="3">
    <source>
        <dbReference type="Proteomes" id="UP000281553"/>
    </source>
</evidence>
<gene>
    <name evidence="2" type="ORF">DILT_LOCUS6285</name>
</gene>
<keyword evidence="3" id="KW-1185">Reference proteome</keyword>